<dbReference type="KEGG" id="orb:IPMB12_08195"/>
<dbReference type="InterPro" id="IPR052164">
    <property type="entry name" value="Anthracycline_SecMetBiosynth"/>
</dbReference>
<dbReference type="PANTHER" id="PTHR33993">
    <property type="entry name" value="GLYOXALASE-RELATED"/>
    <property type="match status" value="1"/>
</dbReference>
<evidence type="ECO:0000313" key="2">
    <source>
        <dbReference type="EMBL" id="QIQ21660.1"/>
    </source>
</evidence>
<dbReference type="EMBL" id="CP050253">
    <property type="protein sequence ID" value="QIQ21660.1"/>
    <property type="molecule type" value="Genomic_DNA"/>
</dbReference>
<sequence>MQVRRPIEWFEIVVRDFDRAVKFYEAAFNVQFNIEQMNDMSMAIFPYPEGQTGGALVAGECYKSCQSGSGSIVIYLPADSIKTTLAKIEQLGGKTVMPCMEIGGNGYIALFTDSEENTIGLWSPVP</sequence>
<dbReference type="InterPro" id="IPR004360">
    <property type="entry name" value="Glyas_Fos-R_dOase_dom"/>
</dbReference>
<dbReference type="Proteomes" id="UP000501168">
    <property type="component" value="Chromosome"/>
</dbReference>
<dbReference type="AlphaFoldDB" id="A0A6G9IDK1"/>
<feature type="domain" description="Glyoxalase/fosfomycin resistance/dioxygenase" evidence="1">
    <location>
        <begin position="7"/>
        <end position="119"/>
    </location>
</feature>
<protein>
    <submittedName>
        <fullName evidence="2">VOC family protein</fullName>
    </submittedName>
</protein>
<reference evidence="2 3" key="1">
    <citation type="submission" date="2020-03" db="EMBL/GenBank/DDBJ databases">
        <title>Complete genome sequence of Orbus sp. IPMB12 (BCRC 80908).</title>
        <authorList>
            <person name="Lo W.-S."/>
            <person name="Chang T.-H."/>
            <person name="Kuo C.-H."/>
        </authorList>
    </citation>
    <scope>NUCLEOTIDE SEQUENCE [LARGE SCALE GENOMIC DNA]</scope>
    <source>
        <strain evidence="2 3">IPMB12</strain>
    </source>
</reference>
<evidence type="ECO:0000313" key="3">
    <source>
        <dbReference type="Proteomes" id="UP000501168"/>
    </source>
</evidence>
<dbReference type="Gene3D" id="3.10.180.10">
    <property type="entry name" value="2,3-Dihydroxybiphenyl 1,2-Dioxygenase, domain 1"/>
    <property type="match status" value="1"/>
</dbReference>
<name>A0A6G9IDK1_9GAMM</name>
<evidence type="ECO:0000259" key="1">
    <source>
        <dbReference type="Pfam" id="PF00903"/>
    </source>
</evidence>
<dbReference type="CDD" id="cd07247">
    <property type="entry name" value="SgaA_N_like"/>
    <property type="match status" value="1"/>
</dbReference>
<keyword evidence="3" id="KW-1185">Reference proteome</keyword>
<proteinExistence type="predicted"/>
<dbReference type="SUPFAM" id="SSF54593">
    <property type="entry name" value="Glyoxalase/Bleomycin resistance protein/Dihydroxybiphenyl dioxygenase"/>
    <property type="match status" value="1"/>
</dbReference>
<gene>
    <name evidence="2" type="ORF">IPMB12_08195</name>
</gene>
<dbReference type="PANTHER" id="PTHR33993:SF2">
    <property type="entry name" value="VOC DOMAIN-CONTAINING PROTEIN"/>
    <property type="match status" value="1"/>
</dbReference>
<organism evidence="2 3">
    <name type="scientific">Zophobihabitans entericus</name>
    <dbReference type="NCBI Taxonomy" id="1635327"/>
    <lineage>
        <taxon>Bacteria</taxon>
        <taxon>Pseudomonadati</taxon>
        <taxon>Pseudomonadota</taxon>
        <taxon>Gammaproteobacteria</taxon>
        <taxon>Orbales</taxon>
        <taxon>Orbaceae</taxon>
        <taxon>Zophobihabitans</taxon>
    </lineage>
</organism>
<accession>A0A6G9IDK1</accession>
<dbReference type="InParanoid" id="A0A6G9IDK1"/>
<dbReference type="InterPro" id="IPR029068">
    <property type="entry name" value="Glyas_Bleomycin-R_OHBP_Dase"/>
</dbReference>
<dbReference type="Pfam" id="PF00903">
    <property type="entry name" value="Glyoxalase"/>
    <property type="match status" value="1"/>
</dbReference>
<dbReference type="RefSeq" id="WP_166916692.1">
    <property type="nucleotide sequence ID" value="NZ_CP050253.1"/>
</dbReference>